<evidence type="ECO:0000256" key="2">
    <source>
        <dbReference type="SAM" id="MobiDB-lite"/>
    </source>
</evidence>
<accession>A0AAN9F9A0</accession>
<sequence length="671" mass="76312">MSWVRSAVNKAVEAGGQANIGRNLRNYADSVVHHASNAVAGGAKIIHERIVDRNMQSFRHTVKRLEELSVSCRGIERVQMLRRWLVALKEVERLTAPATTDVDPKDLEDQILPDDFKDSPKKPTLVYYIDPDLVGSEPKNFRDVFLYSQALEGITLSMILEVPNEEEISLLSEIYGLCIKGGKEECTAVLSCVQDLAKAFSGYQDEVLAKREELLQYVQAAISGLKINSDLMRIEDEACNLKERIEKMNIISPEENFVNSAKKATVVAKEALDETMVQIKMCSKLEELLLKKKHLSYGDSPKLHAEKVDKLKVLSESLANSIAKAESRISENRSQKEEALHFRVTKSNEVTQIEKELAVEIEELMKQKDELEDRLKMVNTLLASARMRLRHAKEEREQFDDASNEIIVHLKTKEDELVRAITSYTVEGSVVDTWIHFLENTWLLQTSHTKKKEEQVNAELERYGDHFVNLVVHYLSSYKEKLGSSVTQIRKVVENLSSSQRLEISEAGNNDGSKVVDPRKKLEEEYLDIESKFLTTLSIIDNLNKQFHIRKEGIFRKDSDKVTKLLDDITKIKDEFESIERPKLAIGNPNQRPEKPLSPKPLRSPSPTSMANKNKHDEVINSPSITGKKISVGVESSQIVAELDKFSDYDSAEEISEWEFDDIERDHHARS</sequence>
<gene>
    <name evidence="3" type="ORF">RIF29_20235</name>
</gene>
<evidence type="ECO:0000313" key="3">
    <source>
        <dbReference type="EMBL" id="KAK7267558.1"/>
    </source>
</evidence>
<organism evidence="3 4">
    <name type="scientific">Crotalaria pallida</name>
    <name type="common">Smooth rattlebox</name>
    <name type="synonym">Crotalaria striata</name>
    <dbReference type="NCBI Taxonomy" id="3830"/>
    <lineage>
        <taxon>Eukaryota</taxon>
        <taxon>Viridiplantae</taxon>
        <taxon>Streptophyta</taxon>
        <taxon>Embryophyta</taxon>
        <taxon>Tracheophyta</taxon>
        <taxon>Spermatophyta</taxon>
        <taxon>Magnoliopsida</taxon>
        <taxon>eudicotyledons</taxon>
        <taxon>Gunneridae</taxon>
        <taxon>Pentapetalae</taxon>
        <taxon>rosids</taxon>
        <taxon>fabids</taxon>
        <taxon>Fabales</taxon>
        <taxon>Fabaceae</taxon>
        <taxon>Papilionoideae</taxon>
        <taxon>50 kb inversion clade</taxon>
        <taxon>genistoids sensu lato</taxon>
        <taxon>core genistoids</taxon>
        <taxon>Crotalarieae</taxon>
        <taxon>Crotalaria</taxon>
    </lineage>
</organism>
<proteinExistence type="predicted"/>
<evidence type="ECO:0000256" key="1">
    <source>
        <dbReference type="SAM" id="Coils"/>
    </source>
</evidence>
<keyword evidence="4" id="KW-1185">Reference proteome</keyword>
<dbReference type="EMBL" id="JAYWIO010000004">
    <property type="protein sequence ID" value="KAK7267558.1"/>
    <property type="molecule type" value="Genomic_DNA"/>
</dbReference>
<comment type="caution">
    <text evidence="3">The sequence shown here is derived from an EMBL/GenBank/DDBJ whole genome shotgun (WGS) entry which is preliminary data.</text>
</comment>
<dbReference type="PANTHER" id="PTHR34121:SF5">
    <property type="entry name" value="CENTROSOMAL PROTEIN OF 135 KDA-LIKE PROTEIN"/>
    <property type="match status" value="1"/>
</dbReference>
<feature type="region of interest" description="Disordered" evidence="2">
    <location>
        <begin position="582"/>
        <end position="627"/>
    </location>
</feature>
<dbReference type="PANTHER" id="PTHR34121">
    <property type="entry name" value="MYOSIN-11"/>
    <property type="match status" value="1"/>
</dbReference>
<reference evidence="3 4" key="1">
    <citation type="submission" date="2024-01" db="EMBL/GenBank/DDBJ databases">
        <title>The genomes of 5 underutilized Papilionoideae crops provide insights into root nodulation and disease resistanc.</title>
        <authorList>
            <person name="Yuan L."/>
        </authorList>
    </citation>
    <scope>NUCLEOTIDE SEQUENCE [LARGE SCALE GENOMIC DNA]</scope>
    <source>
        <strain evidence="3">ZHUSHIDOU_FW_LH</strain>
        <tissue evidence="3">Leaf</tissue>
    </source>
</reference>
<dbReference type="Proteomes" id="UP001372338">
    <property type="component" value="Unassembled WGS sequence"/>
</dbReference>
<evidence type="ECO:0000313" key="4">
    <source>
        <dbReference type="Proteomes" id="UP001372338"/>
    </source>
</evidence>
<name>A0AAN9F9A0_CROPI</name>
<dbReference type="AlphaFoldDB" id="A0AAN9F9A0"/>
<keyword evidence="1" id="KW-0175">Coiled coil</keyword>
<protein>
    <submittedName>
        <fullName evidence="3">Uncharacterized protein</fullName>
    </submittedName>
</protein>
<feature type="coiled-coil region" evidence="1">
    <location>
        <begin position="350"/>
        <end position="402"/>
    </location>
</feature>